<keyword evidence="7" id="KW-1185">Reference proteome</keyword>
<proteinExistence type="inferred from homology"/>
<dbReference type="InterPro" id="IPR013154">
    <property type="entry name" value="ADH-like_N"/>
</dbReference>
<protein>
    <submittedName>
        <fullName evidence="6">Threonine dehydrogenase-like Zn-dependent dehydrogenase</fullName>
    </submittedName>
</protein>
<dbReference type="Gene3D" id="3.40.50.720">
    <property type="entry name" value="NAD(P)-binding Rossmann-like Domain"/>
    <property type="match status" value="1"/>
</dbReference>
<evidence type="ECO:0000313" key="6">
    <source>
        <dbReference type="EMBL" id="MDQ0467058.1"/>
    </source>
</evidence>
<dbReference type="SUPFAM" id="SSF50129">
    <property type="entry name" value="GroES-like"/>
    <property type="match status" value="1"/>
</dbReference>
<evidence type="ECO:0000256" key="4">
    <source>
        <dbReference type="RuleBase" id="RU361277"/>
    </source>
</evidence>
<dbReference type="SUPFAM" id="SSF51735">
    <property type="entry name" value="NAD(P)-binding Rossmann-fold domains"/>
    <property type="match status" value="1"/>
</dbReference>
<evidence type="ECO:0000259" key="5">
    <source>
        <dbReference type="SMART" id="SM00829"/>
    </source>
</evidence>
<dbReference type="InterPro" id="IPR036291">
    <property type="entry name" value="NAD(P)-bd_dom_sf"/>
</dbReference>
<evidence type="ECO:0000256" key="3">
    <source>
        <dbReference type="ARBA" id="ARBA00023002"/>
    </source>
</evidence>
<dbReference type="Pfam" id="PF08240">
    <property type="entry name" value="ADH_N"/>
    <property type="match status" value="1"/>
</dbReference>
<dbReference type="CDD" id="cd08239">
    <property type="entry name" value="THR_DH_like"/>
    <property type="match status" value="1"/>
</dbReference>
<name>A0ABU0IYG8_9HYPH</name>
<dbReference type="Pfam" id="PF00107">
    <property type="entry name" value="ADH_zinc_N"/>
    <property type="match status" value="1"/>
</dbReference>
<accession>A0ABU0IYG8</accession>
<comment type="caution">
    <text evidence="6">The sequence shown here is derived from an EMBL/GenBank/DDBJ whole genome shotgun (WGS) entry which is preliminary data.</text>
</comment>
<keyword evidence="1 4" id="KW-0479">Metal-binding</keyword>
<dbReference type="InterPro" id="IPR002328">
    <property type="entry name" value="ADH_Zn_CS"/>
</dbReference>
<comment type="cofactor">
    <cofactor evidence="4">
        <name>Zn(2+)</name>
        <dbReference type="ChEBI" id="CHEBI:29105"/>
    </cofactor>
</comment>
<evidence type="ECO:0000313" key="7">
    <source>
        <dbReference type="Proteomes" id="UP001242480"/>
    </source>
</evidence>
<sequence length="349" mass="37260">MTTMLAAYLPGNSTVDLREIARPEPGIGQVRLKMRASGICGSDIKYIYHQHVGSKQSGAAYLDVVAGHEPSGVVEARGPGCRHFREGDRVLVYHISGCGFCPSCRRGYQISCTDPERRAYGWQRDGGHAEYLIADERDLVALPDFLSFEDGCFVSCGVGTAYEGILRAAVSGSDSVLVVGLGPVGMAALILAGGRGAKKRIGVDTQPERLATAQRLGLLDEAVLAGPDALGAVEAATRGGADVAIDCSGAPQGRLLALQATATWGRCVFLGEQDTVQFRVSEDLMHRQRQIIGSWVTSLHNMEKCCRDLADWGRHPDAIVTHRFPLTAAAEAYAVMAEGKCGKVVITMD</sequence>
<dbReference type="PANTHER" id="PTHR43401">
    <property type="entry name" value="L-THREONINE 3-DEHYDROGENASE"/>
    <property type="match status" value="1"/>
</dbReference>
<dbReference type="Proteomes" id="UP001242480">
    <property type="component" value="Unassembled WGS sequence"/>
</dbReference>
<dbReference type="EMBL" id="JAUSVX010000001">
    <property type="protein sequence ID" value="MDQ0467058.1"/>
    <property type="molecule type" value="Genomic_DNA"/>
</dbReference>
<reference evidence="6 7" key="1">
    <citation type="submission" date="2023-07" db="EMBL/GenBank/DDBJ databases">
        <title>Genomic Encyclopedia of Type Strains, Phase IV (KMG-IV): sequencing the most valuable type-strain genomes for metagenomic binning, comparative biology and taxonomic classification.</title>
        <authorList>
            <person name="Goeker M."/>
        </authorList>
    </citation>
    <scope>NUCLEOTIDE SEQUENCE [LARGE SCALE GENOMIC DNA]</scope>
    <source>
        <strain evidence="6 7">DSM 19619</strain>
    </source>
</reference>
<dbReference type="InterPro" id="IPR020843">
    <property type="entry name" value="ER"/>
</dbReference>
<dbReference type="PANTHER" id="PTHR43401:SF5">
    <property type="entry name" value="ALCOHOL DEHYDROGENASE-RELATED"/>
    <property type="match status" value="1"/>
</dbReference>
<keyword evidence="2 4" id="KW-0862">Zinc</keyword>
<gene>
    <name evidence="6" type="ORF">QO011_000053</name>
</gene>
<keyword evidence="3" id="KW-0560">Oxidoreductase</keyword>
<dbReference type="InterPro" id="IPR050129">
    <property type="entry name" value="Zn_alcohol_dh"/>
</dbReference>
<evidence type="ECO:0000256" key="2">
    <source>
        <dbReference type="ARBA" id="ARBA00022833"/>
    </source>
</evidence>
<dbReference type="InterPro" id="IPR013149">
    <property type="entry name" value="ADH-like_C"/>
</dbReference>
<evidence type="ECO:0000256" key="1">
    <source>
        <dbReference type="ARBA" id="ARBA00022723"/>
    </source>
</evidence>
<organism evidence="6 7">
    <name type="scientific">Labrys wisconsinensis</name>
    <dbReference type="NCBI Taxonomy" id="425677"/>
    <lineage>
        <taxon>Bacteria</taxon>
        <taxon>Pseudomonadati</taxon>
        <taxon>Pseudomonadota</taxon>
        <taxon>Alphaproteobacteria</taxon>
        <taxon>Hyphomicrobiales</taxon>
        <taxon>Xanthobacteraceae</taxon>
        <taxon>Labrys</taxon>
    </lineage>
</organism>
<feature type="domain" description="Enoyl reductase (ER)" evidence="5">
    <location>
        <begin position="11"/>
        <end position="346"/>
    </location>
</feature>
<dbReference type="PROSITE" id="PS00059">
    <property type="entry name" value="ADH_ZINC"/>
    <property type="match status" value="1"/>
</dbReference>
<comment type="similarity">
    <text evidence="4">Belongs to the zinc-containing alcohol dehydrogenase family.</text>
</comment>
<dbReference type="Gene3D" id="3.90.180.10">
    <property type="entry name" value="Medium-chain alcohol dehydrogenases, catalytic domain"/>
    <property type="match status" value="1"/>
</dbReference>
<dbReference type="SMART" id="SM00829">
    <property type="entry name" value="PKS_ER"/>
    <property type="match status" value="1"/>
</dbReference>
<dbReference type="InterPro" id="IPR011032">
    <property type="entry name" value="GroES-like_sf"/>
</dbReference>
<dbReference type="RefSeq" id="WP_307266216.1">
    <property type="nucleotide sequence ID" value="NZ_JAUSVX010000001.1"/>
</dbReference>